<evidence type="ECO:0000313" key="3">
    <source>
        <dbReference type="Proteomes" id="UP001566132"/>
    </source>
</evidence>
<feature type="transmembrane region" description="Helical" evidence="1">
    <location>
        <begin position="97"/>
        <end position="116"/>
    </location>
</feature>
<dbReference type="AlphaFoldDB" id="A0ABD1EC96"/>
<feature type="transmembrane region" description="Helical" evidence="1">
    <location>
        <begin position="122"/>
        <end position="142"/>
    </location>
</feature>
<proteinExistence type="predicted"/>
<gene>
    <name evidence="2" type="ORF">ABEB36_012542</name>
</gene>
<organism evidence="2 3">
    <name type="scientific">Hypothenemus hampei</name>
    <name type="common">Coffee berry borer</name>
    <dbReference type="NCBI Taxonomy" id="57062"/>
    <lineage>
        <taxon>Eukaryota</taxon>
        <taxon>Metazoa</taxon>
        <taxon>Ecdysozoa</taxon>
        <taxon>Arthropoda</taxon>
        <taxon>Hexapoda</taxon>
        <taxon>Insecta</taxon>
        <taxon>Pterygota</taxon>
        <taxon>Neoptera</taxon>
        <taxon>Endopterygota</taxon>
        <taxon>Coleoptera</taxon>
        <taxon>Polyphaga</taxon>
        <taxon>Cucujiformia</taxon>
        <taxon>Curculionidae</taxon>
        <taxon>Scolytinae</taxon>
        <taxon>Hypothenemus</taxon>
    </lineage>
</organism>
<comment type="caution">
    <text evidence="2">The sequence shown here is derived from an EMBL/GenBank/DDBJ whole genome shotgun (WGS) entry which is preliminary data.</text>
</comment>
<keyword evidence="1" id="KW-0472">Membrane</keyword>
<keyword evidence="3" id="KW-1185">Reference proteome</keyword>
<accession>A0ABD1EC96</accession>
<keyword evidence="1" id="KW-1133">Transmembrane helix</keyword>
<keyword evidence="1" id="KW-0812">Transmembrane</keyword>
<evidence type="ECO:0000313" key="2">
    <source>
        <dbReference type="EMBL" id="KAL1492040.1"/>
    </source>
</evidence>
<dbReference type="EMBL" id="JBDJPC010000009">
    <property type="protein sequence ID" value="KAL1492040.1"/>
    <property type="molecule type" value="Genomic_DNA"/>
</dbReference>
<dbReference type="Proteomes" id="UP001566132">
    <property type="component" value="Unassembled WGS sequence"/>
</dbReference>
<sequence length="162" mass="17896">MSRICARSTAQFPSFRRVSDPSTTTLVISSPQVPPAVMASNGTVAQQRITLLLLMILFVSIKSCKVNSSNCSDDSVKELRKIAGNANQIDNNILSRLIPMLATPFLVHTIFLPMVLLGVKLILIQSIILGKFAIVFGLVNFLRNNLQNQQGHLYSHNIHLKQ</sequence>
<evidence type="ECO:0000256" key="1">
    <source>
        <dbReference type="SAM" id="Phobius"/>
    </source>
</evidence>
<reference evidence="2 3" key="1">
    <citation type="submission" date="2024-05" db="EMBL/GenBank/DDBJ databases">
        <title>Genetic variation in Jamaican populations of the coffee berry borer (Hypothenemus hampei).</title>
        <authorList>
            <person name="Errbii M."/>
            <person name="Myrie A."/>
        </authorList>
    </citation>
    <scope>NUCLEOTIDE SEQUENCE [LARGE SCALE GENOMIC DNA]</scope>
    <source>
        <strain evidence="2">JA-Hopewell-2020-01-JO</strain>
        <tissue evidence="2">Whole body</tissue>
    </source>
</reference>
<name>A0ABD1EC96_HYPHA</name>
<protein>
    <submittedName>
        <fullName evidence="2">Uncharacterized protein</fullName>
    </submittedName>
</protein>